<accession>A0A2M8S2Q3</accession>
<evidence type="ECO:0000256" key="2">
    <source>
        <dbReference type="ARBA" id="ARBA00002788"/>
    </source>
</evidence>
<gene>
    <name evidence="7" type="ORF">CVP05_06065</name>
</gene>
<dbReference type="Proteomes" id="UP000229329">
    <property type="component" value="Unassembled WGS sequence"/>
</dbReference>
<feature type="domain" description="PTS EIIA type-4" evidence="6">
    <location>
        <begin position="1"/>
        <end position="131"/>
    </location>
</feature>
<organism evidence="7 8">
    <name type="scientific">Conservatibacter flavescens</name>
    <dbReference type="NCBI Taxonomy" id="28161"/>
    <lineage>
        <taxon>Bacteria</taxon>
        <taxon>Pseudomonadati</taxon>
        <taxon>Pseudomonadota</taxon>
        <taxon>Gammaproteobacteria</taxon>
        <taxon>Pasteurellales</taxon>
        <taxon>Pasteurellaceae</taxon>
        <taxon>Conservatibacter</taxon>
    </lineage>
</organism>
<dbReference type="NCBIfam" id="TIGR02364">
    <property type="entry name" value="dha_pts"/>
    <property type="match status" value="1"/>
</dbReference>
<keyword evidence="4" id="KW-0808">Transferase</keyword>
<dbReference type="EMBL" id="PHHA01000013">
    <property type="protein sequence ID" value="PJG85441.1"/>
    <property type="molecule type" value="Genomic_DNA"/>
</dbReference>
<comment type="subunit">
    <text evidence="5">Homodimer. The dihydroxyacetone kinase complex is composed of a homodimer of DhaM, a homodimer of DhaK and the subunit DhaL.</text>
</comment>
<dbReference type="Pfam" id="PF03610">
    <property type="entry name" value="EIIA-man"/>
    <property type="match status" value="1"/>
</dbReference>
<evidence type="ECO:0000256" key="3">
    <source>
        <dbReference type="ARBA" id="ARBA00012095"/>
    </source>
</evidence>
<proteinExistence type="predicted"/>
<keyword evidence="8" id="KW-1185">Reference proteome</keyword>
<dbReference type="Gene3D" id="3.40.50.510">
    <property type="entry name" value="Phosphotransferase system, mannose-type IIA component"/>
    <property type="match status" value="1"/>
</dbReference>
<dbReference type="InterPro" id="IPR039643">
    <property type="entry name" value="DhaM"/>
</dbReference>
<dbReference type="GO" id="GO:0009401">
    <property type="term" value="P:phosphoenolpyruvate-dependent sugar phosphotransferase system"/>
    <property type="evidence" value="ECO:0007669"/>
    <property type="project" value="InterPro"/>
</dbReference>
<dbReference type="OrthoDB" id="7065393at2"/>
<reference evidence="7 8" key="1">
    <citation type="submission" date="2017-11" db="EMBL/GenBank/DDBJ databases">
        <title>Reclassification of Bisgaard taxon 7 as Conservatibacter flavescens gen. nov., sp. nov.</title>
        <authorList>
            <person name="Christensen H."/>
        </authorList>
    </citation>
    <scope>NUCLEOTIDE SEQUENCE [LARGE SCALE GENOMIC DNA]</scope>
    <source>
        <strain evidence="7 8">7_4</strain>
    </source>
</reference>
<evidence type="ECO:0000313" key="7">
    <source>
        <dbReference type="EMBL" id="PJG85441.1"/>
    </source>
</evidence>
<dbReference type="InterPro" id="IPR012844">
    <property type="entry name" value="DhaM_N"/>
</dbReference>
<evidence type="ECO:0000256" key="1">
    <source>
        <dbReference type="ARBA" id="ARBA00001113"/>
    </source>
</evidence>
<dbReference type="PANTHER" id="PTHR38594:SF1">
    <property type="entry name" value="PEP-DEPENDENT DIHYDROXYACETONE KINASE, PHOSPHORYL DONOR SUBUNIT DHAM"/>
    <property type="match status" value="1"/>
</dbReference>
<evidence type="ECO:0000256" key="5">
    <source>
        <dbReference type="ARBA" id="ARBA00046577"/>
    </source>
</evidence>
<dbReference type="InterPro" id="IPR004701">
    <property type="entry name" value="PTS_EIIA_man-typ"/>
</dbReference>
<evidence type="ECO:0000256" key="4">
    <source>
        <dbReference type="ARBA" id="ARBA00022679"/>
    </source>
</evidence>
<dbReference type="PROSITE" id="PS51096">
    <property type="entry name" value="PTS_EIIA_TYPE_4"/>
    <property type="match status" value="1"/>
</dbReference>
<dbReference type="InterPro" id="IPR036662">
    <property type="entry name" value="PTS_EIIA_man-typ_sf"/>
</dbReference>
<name>A0A2M8S2Q3_9PAST</name>
<evidence type="ECO:0000313" key="8">
    <source>
        <dbReference type="Proteomes" id="UP000229329"/>
    </source>
</evidence>
<dbReference type="EC" id="2.7.1.121" evidence="3"/>
<dbReference type="RefSeq" id="WP_100288684.1">
    <property type="nucleotide sequence ID" value="NZ_PHHA01000013.1"/>
</dbReference>
<comment type="caution">
    <text evidence="7">The sequence shown here is derived from an EMBL/GenBank/DDBJ whole genome shotgun (WGS) entry which is preliminary data.</text>
</comment>
<dbReference type="GO" id="GO:0019563">
    <property type="term" value="P:glycerol catabolic process"/>
    <property type="evidence" value="ECO:0007669"/>
    <property type="project" value="InterPro"/>
</dbReference>
<dbReference type="GO" id="GO:0047324">
    <property type="term" value="F:phosphoenolpyruvate-glycerone phosphotransferase activity"/>
    <property type="evidence" value="ECO:0007669"/>
    <property type="project" value="UniProtKB-EC"/>
</dbReference>
<dbReference type="AlphaFoldDB" id="A0A2M8S2Q3"/>
<sequence>MVNIVIVSHSKRLAQGLMELASQMKSDDCQIALAAGIDDPDNPIGTDAAKIMAAIEEVYSPDGVVVMVDLGSAILSAETALELLDPAISERVRISRAPLVEGTIGAVVAASGGDSLEGVLAEADLAYSLKG</sequence>
<dbReference type="SUPFAM" id="SSF53062">
    <property type="entry name" value="PTS system fructose IIA component-like"/>
    <property type="match status" value="1"/>
</dbReference>
<comment type="function">
    <text evidence="2">Component of the dihydroxyacetone kinase complex, which is responsible for the phosphoenolpyruvate (PEP)-dependent phosphorylation of dihydroxyacetone. DhaM serves as the phosphoryl donor. Is phosphorylated by phosphoenolpyruvate in an EI- and HPr-dependent reaction, and a phosphorelay system on histidine residues finally leads to phosphoryl transfer to DhaL and dihydroxyacetone.</text>
</comment>
<dbReference type="PANTHER" id="PTHR38594">
    <property type="entry name" value="PEP-DEPENDENT DIHYDROXYACETONE KINASE, PHOSPHORYL DONOR SUBUNIT DHAM"/>
    <property type="match status" value="1"/>
</dbReference>
<protein>
    <recommendedName>
        <fullName evidence="3">phosphoenolpyruvate--glycerone phosphotransferase</fullName>
        <ecNumber evidence="3">2.7.1.121</ecNumber>
    </recommendedName>
</protein>
<evidence type="ECO:0000259" key="6">
    <source>
        <dbReference type="PROSITE" id="PS51096"/>
    </source>
</evidence>
<comment type="catalytic activity">
    <reaction evidence="1">
        <text>dihydroxyacetone + phosphoenolpyruvate = dihydroxyacetone phosphate + pyruvate</text>
        <dbReference type="Rhea" id="RHEA:18381"/>
        <dbReference type="ChEBI" id="CHEBI:15361"/>
        <dbReference type="ChEBI" id="CHEBI:16016"/>
        <dbReference type="ChEBI" id="CHEBI:57642"/>
        <dbReference type="ChEBI" id="CHEBI:58702"/>
        <dbReference type="EC" id="2.7.1.121"/>
    </reaction>
</comment>
<dbReference type="GO" id="GO:0016020">
    <property type="term" value="C:membrane"/>
    <property type="evidence" value="ECO:0007669"/>
    <property type="project" value="InterPro"/>
</dbReference>